<name>V9F2C2_PHYNI</name>
<proteinExistence type="predicted"/>
<dbReference type="OrthoDB" id="98876at2759"/>
<dbReference type="HOGENOM" id="CLU_706910_0_0_1"/>
<feature type="coiled-coil region" evidence="1">
    <location>
        <begin position="91"/>
        <end position="136"/>
    </location>
</feature>
<evidence type="ECO:0000256" key="2">
    <source>
        <dbReference type="SAM" id="MobiDB-lite"/>
    </source>
</evidence>
<evidence type="ECO:0000313" key="3">
    <source>
        <dbReference type="EMBL" id="ETI45241.1"/>
    </source>
</evidence>
<comment type="caution">
    <text evidence="3">The sequence shown here is derived from an EMBL/GenBank/DDBJ whole genome shotgun (WGS) entry which is preliminary data.</text>
</comment>
<feature type="compositionally biased region" description="Acidic residues" evidence="2">
    <location>
        <begin position="45"/>
        <end position="58"/>
    </location>
</feature>
<organism evidence="3 4">
    <name type="scientific">Phytophthora nicotianae P1569</name>
    <dbReference type="NCBI Taxonomy" id="1317065"/>
    <lineage>
        <taxon>Eukaryota</taxon>
        <taxon>Sar</taxon>
        <taxon>Stramenopiles</taxon>
        <taxon>Oomycota</taxon>
        <taxon>Peronosporomycetes</taxon>
        <taxon>Peronosporales</taxon>
        <taxon>Peronosporaceae</taxon>
        <taxon>Phytophthora</taxon>
    </lineage>
</organism>
<sequence length="391" mass="43160">MVEHNTRHAATPTVASLLSDVAWHDKLNSAAKENIIGKAKAVPNWEDEQEANNQEEDGSSAVDNARHDHNDVKIPLPKCETLGKSLDRDELRHLRTENATLSRRLTQMEKEHARSVEKLETKLQQTIATHRQIEQRLRSQLQTVLHEQQAAAENARKVRTILNRITKWMRQVQRAAQRERSLRNAKPVAQDLELRMTPCSESSYKLWTSGANLATNVSKCEESPTASNKFSLNQGPLQWPDSYKILIDNNVNPVPPPPPGRNRAKSLPAKGFNYVGYPVLPPAEGSLTKPSGGTEVVLDGLPPVDASPRRVRKRSAGSLLAYCAQVVTASLAGARSSPSPQAKVTPVWKLDSLLAVREEHEIDEEAGQCSRSATNSKPLDVALPNLSIGLL</sequence>
<keyword evidence="1" id="KW-0175">Coiled coil</keyword>
<reference evidence="3 4" key="1">
    <citation type="submission" date="2013-11" db="EMBL/GenBank/DDBJ databases">
        <title>The Genome Sequence of Phytophthora parasitica P1569.</title>
        <authorList>
            <consortium name="The Broad Institute Genomics Platform"/>
            <person name="Russ C."/>
            <person name="Tyler B."/>
            <person name="Panabieres F."/>
            <person name="Shan W."/>
            <person name="Tripathy S."/>
            <person name="Grunwald N."/>
            <person name="Machado M."/>
            <person name="Johnson C.S."/>
            <person name="Arredondo F."/>
            <person name="Hong C."/>
            <person name="Coffey M."/>
            <person name="Young S.K."/>
            <person name="Zeng Q."/>
            <person name="Gargeya S."/>
            <person name="Fitzgerald M."/>
            <person name="Abouelleil A."/>
            <person name="Alvarado L."/>
            <person name="Chapman S.B."/>
            <person name="Gainer-Dewar J."/>
            <person name="Goldberg J."/>
            <person name="Griggs A."/>
            <person name="Gujja S."/>
            <person name="Hansen M."/>
            <person name="Howarth C."/>
            <person name="Imamovic A."/>
            <person name="Ireland A."/>
            <person name="Larimer J."/>
            <person name="McCowan C."/>
            <person name="Murphy C."/>
            <person name="Pearson M."/>
            <person name="Poon T.W."/>
            <person name="Priest M."/>
            <person name="Roberts A."/>
            <person name="Saif S."/>
            <person name="Shea T."/>
            <person name="Sykes S."/>
            <person name="Wortman J."/>
            <person name="Nusbaum C."/>
            <person name="Birren B."/>
        </authorList>
    </citation>
    <scope>NUCLEOTIDE SEQUENCE [LARGE SCALE GENOMIC DNA]</scope>
    <source>
        <strain evidence="3 4">P1569</strain>
    </source>
</reference>
<dbReference type="AlphaFoldDB" id="V9F2C2"/>
<keyword evidence="4" id="KW-1185">Reference proteome</keyword>
<dbReference type="eggNOG" id="ENOG502RGAG">
    <property type="taxonomic scope" value="Eukaryota"/>
</dbReference>
<dbReference type="Proteomes" id="UP000018721">
    <property type="component" value="Unassembled WGS sequence"/>
</dbReference>
<evidence type="ECO:0000256" key="1">
    <source>
        <dbReference type="SAM" id="Coils"/>
    </source>
</evidence>
<gene>
    <name evidence="3" type="ORF">F443_10113</name>
</gene>
<evidence type="ECO:0000313" key="4">
    <source>
        <dbReference type="Proteomes" id="UP000018721"/>
    </source>
</evidence>
<accession>V9F2C2</accession>
<dbReference type="EMBL" id="ANIZ01001718">
    <property type="protein sequence ID" value="ETI45241.1"/>
    <property type="molecule type" value="Genomic_DNA"/>
</dbReference>
<feature type="region of interest" description="Disordered" evidence="2">
    <location>
        <begin position="41"/>
        <end position="75"/>
    </location>
</feature>
<protein>
    <submittedName>
        <fullName evidence="3">Uncharacterized protein</fullName>
    </submittedName>
</protein>